<proteinExistence type="inferred from homology"/>
<dbReference type="InterPro" id="IPR006094">
    <property type="entry name" value="Oxid_FAD_bind_N"/>
</dbReference>
<protein>
    <submittedName>
        <fullName evidence="6">FAD-binding domain-containing protein</fullName>
    </submittedName>
</protein>
<feature type="domain" description="FAD-binding PCMH-type" evidence="5">
    <location>
        <begin position="91"/>
        <end position="270"/>
    </location>
</feature>
<accession>A0A6A5V8W5</accession>
<evidence type="ECO:0000256" key="3">
    <source>
        <dbReference type="ARBA" id="ARBA00022827"/>
    </source>
</evidence>
<dbReference type="OrthoDB" id="2151789at2759"/>
<dbReference type="PANTHER" id="PTHR42973">
    <property type="entry name" value="BINDING OXIDOREDUCTASE, PUTATIVE (AFU_ORTHOLOGUE AFUA_1G17690)-RELATED"/>
    <property type="match status" value="1"/>
</dbReference>
<dbReference type="InterPro" id="IPR050416">
    <property type="entry name" value="FAD-linked_Oxidoreductase"/>
</dbReference>
<dbReference type="GO" id="GO:0016491">
    <property type="term" value="F:oxidoreductase activity"/>
    <property type="evidence" value="ECO:0007669"/>
    <property type="project" value="UniProtKB-KW"/>
</dbReference>
<evidence type="ECO:0000256" key="1">
    <source>
        <dbReference type="ARBA" id="ARBA00005466"/>
    </source>
</evidence>
<dbReference type="Pfam" id="PF01565">
    <property type="entry name" value="FAD_binding_4"/>
    <property type="match status" value="1"/>
</dbReference>
<dbReference type="GO" id="GO:0071949">
    <property type="term" value="F:FAD binding"/>
    <property type="evidence" value="ECO:0007669"/>
    <property type="project" value="InterPro"/>
</dbReference>
<sequence>MSLSKDLLALSSSGANSDPLTAIHDTDVSRIILDHSKELDAIGVQSQDSSLPDDARAQLACKAAQFVFGARAVMPKNAAYEESKQLNWSTMRRLPAACFIQVRTPLEVAIALRIVTSLKAKFAVRSGGHNPNPGFGSIDGSGVLIDLGALNSVTLSKDKKIASIGPGAVWEDVYERLEGHGRAVAGGRVKGVGVGVFFSDADNMYIGEMSHFSNQWGFTADNLQNVALVLADSRIMQVNHSTHPDLFKALKGGGPNFGIATCYDLRTNHNYRLWYTVRIYPASEKSRIMSAIIAIQAAMETDDKISFSVTIMKAMFLVRMMYQGWVDFPGVFSAFEGIPGMVEQEPPTRSTQFAVAEGTVFPGASRYAVGTITVRPNAAFYEEMHGLLEKIAREEGVTMMFTLQPLGAATVEKARASGGNVLNMRKEEQANQFPFVGILAMWTDDSLDEIAHDQIRRFLDAVKGVAKRRDAYLELEFLNDASYEQNPLKSYGDESLEFMRKVAAKYNPGSVFQRLQPEGFLLSKV</sequence>
<organism evidence="6 7">
    <name type="scientific">Bimuria novae-zelandiae CBS 107.79</name>
    <dbReference type="NCBI Taxonomy" id="1447943"/>
    <lineage>
        <taxon>Eukaryota</taxon>
        <taxon>Fungi</taxon>
        <taxon>Dikarya</taxon>
        <taxon>Ascomycota</taxon>
        <taxon>Pezizomycotina</taxon>
        <taxon>Dothideomycetes</taxon>
        <taxon>Pleosporomycetidae</taxon>
        <taxon>Pleosporales</taxon>
        <taxon>Massarineae</taxon>
        <taxon>Didymosphaeriaceae</taxon>
        <taxon>Bimuria</taxon>
    </lineage>
</organism>
<evidence type="ECO:0000313" key="7">
    <source>
        <dbReference type="Proteomes" id="UP000800036"/>
    </source>
</evidence>
<dbReference type="PROSITE" id="PS51387">
    <property type="entry name" value="FAD_PCMH"/>
    <property type="match status" value="1"/>
</dbReference>
<dbReference type="SUPFAM" id="SSF56176">
    <property type="entry name" value="FAD-binding/transporter-associated domain-like"/>
    <property type="match status" value="1"/>
</dbReference>
<evidence type="ECO:0000256" key="2">
    <source>
        <dbReference type="ARBA" id="ARBA00022630"/>
    </source>
</evidence>
<keyword evidence="7" id="KW-1185">Reference proteome</keyword>
<evidence type="ECO:0000256" key="4">
    <source>
        <dbReference type="ARBA" id="ARBA00023002"/>
    </source>
</evidence>
<reference evidence="6" key="1">
    <citation type="journal article" date="2020" name="Stud. Mycol.">
        <title>101 Dothideomycetes genomes: a test case for predicting lifestyles and emergence of pathogens.</title>
        <authorList>
            <person name="Haridas S."/>
            <person name="Albert R."/>
            <person name="Binder M."/>
            <person name="Bloem J."/>
            <person name="Labutti K."/>
            <person name="Salamov A."/>
            <person name="Andreopoulos B."/>
            <person name="Baker S."/>
            <person name="Barry K."/>
            <person name="Bills G."/>
            <person name="Bluhm B."/>
            <person name="Cannon C."/>
            <person name="Castanera R."/>
            <person name="Culley D."/>
            <person name="Daum C."/>
            <person name="Ezra D."/>
            <person name="Gonzalez J."/>
            <person name="Henrissat B."/>
            <person name="Kuo A."/>
            <person name="Liang C."/>
            <person name="Lipzen A."/>
            <person name="Lutzoni F."/>
            <person name="Magnuson J."/>
            <person name="Mondo S."/>
            <person name="Nolan M."/>
            <person name="Ohm R."/>
            <person name="Pangilinan J."/>
            <person name="Park H.-J."/>
            <person name="Ramirez L."/>
            <person name="Alfaro M."/>
            <person name="Sun H."/>
            <person name="Tritt A."/>
            <person name="Yoshinaga Y."/>
            <person name="Zwiers L.-H."/>
            <person name="Turgeon B."/>
            <person name="Goodwin S."/>
            <person name="Spatafora J."/>
            <person name="Crous P."/>
            <person name="Grigoriev I."/>
        </authorList>
    </citation>
    <scope>NUCLEOTIDE SEQUENCE</scope>
    <source>
        <strain evidence="6">CBS 107.79</strain>
    </source>
</reference>
<dbReference type="InterPro" id="IPR016166">
    <property type="entry name" value="FAD-bd_PCMH"/>
</dbReference>
<evidence type="ECO:0000313" key="6">
    <source>
        <dbReference type="EMBL" id="KAF1973574.1"/>
    </source>
</evidence>
<dbReference type="AlphaFoldDB" id="A0A6A5V8W5"/>
<dbReference type="InterPro" id="IPR016169">
    <property type="entry name" value="FAD-bd_PCMH_sub2"/>
</dbReference>
<dbReference type="PANTHER" id="PTHR42973:SF54">
    <property type="entry name" value="FAD-BINDING PCMH-TYPE DOMAIN-CONTAINING PROTEIN"/>
    <property type="match status" value="1"/>
</dbReference>
<dbReference type="EMBL" id="ML976680">
    <property type="protein sequence ID" value="KAF1973574.1"/>
    <property type="molecule type" value="Genomic_DNA"/>
</dbReference>
<name>A0A6A5V8W5_9PLEO</name>
<keyword evidence="2" id="KW-0285">Flavoprotein</keyword>
<keyword evidence="4" id="KW-0560">Oxidoreductase</keyword>
<evidence type="ECO:0000259" key="5">
    <source>
        <dbReference type="PROSITE" id="PS51387"/>
    </source>
</evidence>
<dbReference type="Gene3D" id="3.30.465.10">
    <property type="match status" value="1"/>
</dbReference>
<gene>
    <name evidence="6" type="ORF">BU23DRAFT_464618</name>
</gene>
<dbReference type="Proteomes" id="UP000800036">
    <property type="component" value="Unassembled WGS sequence"/>
</dbReference>
<dbReference type="InterPro" id="IPR036318">
    <property type="entry name" value="FAD-bd_PCMH-like_sf"/>
</dbReference>
<keyword evidence="3" id="KW-0274">FAD</keyword>
<comment type="similarity">
    <text evidence="1">Belongs to the oxygen-dependent FAD-linked oxidoreductase family.</text>
</comment>